<evidence type="ECO:0000256" key="4">
    <source>
        <dbReference type="SAM" id="Coils"/>
    </source>
</evidence>
<feature type="non-terminal residue" evidence="6">
    <location>
        <position position="1"/>
    </location>
</feature>
<evidence type="ECO:0000313" key="6">
    <source>
        <dbReference type="EMBL" id="MBN3274713.1"/>
    </source>
</evidence>
<name>A0ABS2XKL5_POLSP</name>
<evidence type="ECO:0000313" key="7">
    <source>
        <dbReference type="Proteomes" id="UP001166093"/>
    </source>
</evidence>
<comment type="caution">
    <text evidence="6">The sequence shown here is derived from an EMBL/GenBank/DDBJ whole genome shotgun (WGS) entry which is preliminary data.</text>
</comment>
<feature type="non-terminal residue" evidence="6">
    <location>
        <position position="90"/>
    </location>
</feature>
<organism evidence="6 7">
    <name type="scientific">Polyodon spathula</name>
    <name type="common">North American paddlefish</name>
    <name type="synonym">Squalus spathula</name>
    <dbReference type="NCBI Taxonomy" id="7913"/>
    <lineage>
        <taxon>Eukaryota</taxon>
        <taxon>Metazoa</taxon>
        <taxon>Chordata</taxon>
        <taxon>Craniata</taxon>
        <taxon>Vertebrata</taxon>
        <taxon>Euteleostomi</taxon>
        <taxon>Actinopterygii</taxon>
        <taxon>Chondrostei</taxon>
        <taxon>Acipenseriformes</taxon>
        <taxon>Polyodontidae</taxon>
        <taxon>Polyodon</taxon>
    </lineage>
</organism>
<keyword evidence="4" id="KW-0175">Coiled coil</keyword>
<protein>
    <submittedName>
        <fullName evidence="6">KI15A protein</fullName>
    </submittedName>
</protein>
<feature type="coiled-coil region" evidence="4">
    <location>
        <begin position="12"/>
        <end position="86"/>
    </location>
</feature>
<evidence type="ECO:0000256" key="2">
    <source>
        <dbReference type="ARBA" id="ARBA00022490"/>
    </source>
</evidence>
<keyword evidence="3" id="KW-0206">Cytoskeleton</keyword>
<dbReference type="InterPro" id="IPR031794">
    <property type="entry name" value="HMMR_C"/>
</dbReference>
<sequence>MTSDLKVRSLELKELQEKEMQQDKLLKEVEVLRKQVMFLTEENGKLVGHQNLNQKIQYLVELKKKNTKLIEENEKLRVELIAVKENCKKE</sequence>
<evidence type="ECO:0000256" key="1">
    <source>
        <dbReference type="ARBA" id="ARBA00004186"/>
    </source>
</evidence>
<comment type="subcellular location">
    <subcellularLocation>
        <location evidence="1">Cytoplasm</location>
        <location evidence="1">Cytoskeleton</location>
        <location evidence="1">Spindle</location>
    </subcellularLocation>
</comment>
<dbReference type="Proteomes" id="UP001166093">
    <property type="component" value="Unassembled WGS sequence"/>
</dbReference>
<evidence type="ECO:0000256" key="3">
    <source>
        <dbReference type="ARBA" id="ARBA00023212"/>
    </source>
</evidence>
<gene>
    <name evidence="6" type="primary">Kif15a_1</name>
    <name evidence="6" type="ORF">GTO93_0021081</name>
</gene>
<accession>A0ABS2XKL5</accession>
<keyword evidence="2" id="KW-0963">Cytoplasm</keyword>
<proteinExistence type="predicted"/>
<evidence type="ECO:0000259" key="5">
    <source>
        <dbReference type="Pfam" id="PF15908"/>
    </source>
</evidence>
<dbReference type="Pfam" id="PF15908">
    <property type="entry name" value="HMMR_C"/>
    <property type="match status" value="1"/>
</dbReference>
<dbReference type="EMBL" id="JAAWVQ010042921">
    <property type="protein sequence ID" value="MBN3274713.1"/>
    <property type="molecule type" value="Genomic_DNA"/>
</dbReference>
<reference evidence="6" key="1">
    <citation type="journal article" date="2021" name="Cell">
        <title>Tracing the genetic footprints of vertebrate landing in non-teleost ray-finned fishes.</title>
        <authorList>
            <person name="Bi X."/>
            <person name="Wang K."/>
            <person name="Yang L."/>
            <person name="Pan H."/>
            <person name="Jiang H."/>
            <person name="Wei Q."/>
            <person name="Fang M."/>
            <person name="Yu H."/>
            <person name="Zhu C."/>
            <person name="Cai Y."/>
            <person name="He Y."/>
            <person name="Gan X."/>
            <person name="Zeng H."/>
            <person name="Yu D."/>
            <person name="Zhu Y."/>
            <person name="Jiang H."/>
            <person name="Qiu Q."/>
            <person name="Yang H."/>
            <person name="Zhang Y.E."/>
            <person name="Wang W."/>
            <person name="Zhu M."/>
            <person name="He S."/>
            <person name="Zhang G."/>
        </authorList>
    </citation>
    <scope>NUCLEOTIDE SEQUENCE</scope>
    <source>
        <strain evidence="6">Pddl_001</strain>
    </source>
</reference>
<feature type="domain" description="Hyaluronan-mediated motility receptor C-terminal" evidence="5">
    <location>
        <begin position="14"/>
        <end position="88"/>
    </location>
</feature>
<keyword evidence="7" id="KW-1185">Reference proteome</keyword>